<dbReference type="OrthoDB" id="17948at2759"/>
<dbReference type="GO" id="GO:0005655">
    <property type="term" value="C:nucleolar ribonuclease P complex"/>
    <property type="evidence" value="ECO:0007669"/>
    <property type="project" value="TreeGrafter"/>
</dbReference>
<comment type="caution">
    <text evidence="5">The sequence shown here is derived from an EMBL/GenBank/DDBJ whole genome shotgun (WGS) entry which is preliminary data.</text>
</comment>
<gene>
    <name evidence="5" type="primary">SPAC3A12.04c</name>
    <name evidence="5" type="ORF">TNCT_528911</name>
</gene>
<organism evidence="5 6">
    <name type="scientific">Trichonephila clavata</name>
    <name type="common">Joro spider</name>
    <name type="synonym">Nephila clavata</name>
    <dbReference type="NCBI Taxonomy" id="2740835"/>
    <lineage>
        <taxon>Eukaryota</taxon>
        <taxon>Metazoa</taxon>
        <taxon>Ecdysozoa</taxon>
        <taxon>Arthropoda</taxon>
        <taxon>Chelicerata</taxon>
        <taxon>Arachnida</taxon>
        <taxon>Araneae</taxon>
        <taxon>Araneomorphae</taxon>
        <taxon>Entelegynae</taxon>
        <taxon>Araneoidea</taxon>
        <taxon>Nephilidae</taxon>
        <taxon>Trichonephila</taxon>
    </lineage>
</organism>
<evidence type="ECO:0000313" key="6">
    <source>
        <dbReference type="Proteomes" id="UP000887116"/>
    </source>
</evidence>
<comment type="subcellular location">
    <subcellularLocation>
        <location evidence="1">Nucleus</location>
    </subcellularLocation>
</comment>
<dbReference type="AlphaFoldDB" id="A0A8X6IVE5"/>
<dbReference type="Pfam" id="PF01876">
    <property type="entry name" value="RNase_P_p30"/>
    <property type="match status" value="1"/>
</dbReference>
<comment type="similarity">
    <text evidence="2">Belongs to the eukaryotic/archaeal RNase P protein component 3 family.</text>
</comment>
<name>A0A8X6IVE5_TRICU</name>
<dbReference type="InterPro" id="IPR002738">
    <property type="entry name" value="RNase_P_p30"/>
</dbReference>
<dbReference type="EMBL" id="BMAO01039144">
    <property type="protein sequence ID" value="GFR29179.1"/>
    <property type="molecule type" value="Genomic_DNA"/>
</dbReference>
<evidence type="ECO:0000256" key="4">
    <source>
        <dbReference type="SAM" id="MobiDB-lite"/>
    </source>
</evidence>
<keyword evidence="6" id="KW-1185">Reference proteome</keyword>
<accession>A0A8X6IVE5</accession>
<dbReference type="SUPFAM" id="SSF89550">
    <property type="entry name" value="PHP domain-like"/>
    <property type="match status" value="1"/>
</dbReference>
<sequence>MDLNIIINANTEKSEIEHLLETAFELGYGTVALNTIVNSSELSGKNLSIPEPKLIDFKVKSTKEFRVLNRITASIEDTIHSHHFLRSSVTKKYDIVALQPIGDKMIQHACSLSDIDIISLNLTESLGYYLKRTSVGLATSKDICFEITYAPCLRNQSSRRMLIGNAQLVVEVTKGKNVFVSSGATRSMELRSVEDVMNLGLLFGFQKNQAEASVKKVGKFVLKHARTRNETGCGYVSLTGMFRLPKHQGWIVNACKVPKPLETSSQKRTISEVLNAKENKKKKSKSEKKFKEECLT</sequence>
<dbReference type="GO" id="GO:0008033">
    <property type="term" value="P:tRNA processing"/>
    <property type="evidence" value="ECO:0007669"/>
    <property type="project" value="UniProtKB-KW"/>
</dbReference>
<evidence type="ECO:0000256" key="3">
    <source>
        <dbReference type="ARBA" id="ARBA00022694"/>
    </source>
</evidence>
<dbReference type="InterPro" id="IPR016195">
    <property type="entry name" value="Pol/histidinol_Pase-like"/>
</dbReference>
<protein>
    <submittedName>
        <fullName evidence="5">Probable ribonuclease P protein subunit 3</fullName>
    </submittedName>
</protein>
<proteinExistence type="inferred from homology"/>
<feature type="compositionally biased region" description="Basic and acidic residues" evidence="4">
    <location>
        <begin position="287"/>
        <end position="296"/>
    </location>
</feature>
<dbReference type="PANTHER" id="PTHR13031">
    <property type="entry name" value="RIBONUCLEASE P SUBUNIT P30"/>
    <property type="match status" value="1"/>
</dbReference>
<dbReference type="Proteomes" id="UP000887116">
    <property type="component" value="Unassembled WGS sequence"/>
</dbReference>
<evidence type="ECO:0000256" key="2">
    <source>
        <dbReference type="ARBA" id="ARBA00007331"/>
    </source>
</evidence>
<dbReference type="GO" id="GO:0003723">
    <property type="term" value="F:RNA binding"/>
    <property type="evidence" value="ECO:0007669"/>
    <property type="project" value="TreeGrafter"/>
</dbReference>
<feature type="region of interest" description="Disordered" evidence="4">
    <location>
        <begin position="263"/>
        <end position="296"/>
    </location>
</feature>
<keyword evidence="3" id="KW-0819">tRNA processing</keyword>
<reference evidence="5" key="1">
    <citation type="submission" date="2020-07" db="EMBL/GenBank/DDBJ databases">
        <title>Multicomponent nature underlies the extraordinary mechanical properties of spider dragline silk.</title>
        <authorList>
            <person name="Kono N."/>
            <person name="Nakamura H."/>
            <person name="Mori M."/>
            <person name="Yoshida Y."/>
            <person name="Ohtoshi R."/>
            <person name="Malay A.D."/>
            <person name="Moran D.A.P."/>
            <person name="Tomita M."/>
            <person name="Numata K."/>
            <person name="Arakawa K."/>
        </authorList>
    </citation>
    <scope>NUCLEOTIDE SEQUENCE</scope>
</reference>
<dbReference type="PANTHER" id="PTHR13031:SF0">
    <property type="entry name" value="RIBONUCLEASE P PROTEIN SUBUNIT P30"/>
    <property type="match status" value="1"/>
</dbReference>
<dbReference type="Gene3D" id="3.20.20.140">
    <property type="entry name" value="Metal-dependent hydrolases"/>
    <property type="match status" value="1"/>
</dbReference>
<evidence type="ECO:0000313" key="5">
    <source>
        <dbReference type="EMBL" id="GFR29179.1"/>
    </source>
</evidence>
<evidence type="ECO:0000256" key="1">
    <source>
        <dbReference type="ARBA" id="ARBA00004123"/>
    </source>
</evidence>